<dbReference type="Pfam" id="PF11013">
    <property type="entry name" value="DUF2851"/>
    <property type="match status" value="1"/>
</dbReference>
<dbReference type="EMBL" id="WPIK01000008">
    <property type="protein sequence ID" value="MVN22008.1"/>
    <property type="molecule type" value="Genomic_DNA"/>
</dbReference>
<proteinExistence type="predicted"/>
<reference evidence="1 2" key="1">
    <citation type="submission" date="2019-12" db="EMBL/GenBank/DDBJ databases">
        <title>Mucilaginibacter sp. HMF7410 genome sequencing and assembly.</title>
        <authorList>
            <person name="Kang H."/>
            <person name="Cha I."/>
            <person name="Kim H."/>
            <person name="Joh K."/>
        </authorList>
    </citation>
    <scope>NUCLEOTIDE SEQUENCE [LARGE SCALE GENOMIC DNA]</scope>
    <source>
        <strain evidence="1 2">HMF7410</strain>
    </source>
</reference>
<dbReference type="AlphaFoldDB" id="A0A7K1SXN1"/>
<organism evidence="1 2">
    <name type="scientific">Mucilaginibacter arboris</name>
    <dbReference type="NCBI Taxonomy" id="2682090"/>
    <lineage>
        <taxon>Bacteria</taxon>
        <taxon>Pseudomonadati</taxon>
        <taxon>Bacteroidota</taxon>
        <taxon>Sphingobacteriia</taxon>
        <taxon>Sphingobacteriales</taxon>
        <taxon>Sphingobacteriaceae</taxon>
        <taxon>Mucilaginibacter</taxon>
    </lineage>
</organism>
<evidence type="ECO:0000313" key="2">
    <source>
        <dbReference type="Proteomes" id="UP000462014"/>
    </source>
</evidence>
<gene>
    <name evidence="1" type="ORF">GO621_10725</name>
</gene>
<protein>
    <submittedName>
        <fullName evidence="1">DUF2851 family protein</fullName>
    </submittedName>
</protein>
<keyword evidence="2" id="KW-1185">Reference proteome</keyword>
<evidence type="ECO:0000313" key="1">
    <source>
        <dbReference type="EMBL" id="MVN22008.1"/>
    </source>
</evidence>
<dbReference type="InterPro" id="IPR021272">
    <property type="entry name" value="DUF2851"/>
</dbReference>
<accession>A0A7K1SXN1</accession>
<name>A0A7K1SXN1_9SPHI</name>
<dbReference type="RefSeq" id="WP_157566856.1">
    <property type="nucleotide sequence ID" value="NZ_WPIK01000008.1"/>
</dbReference>
<comment type="caution">
    <text evidence="1">The sequence shown here is derived from an EMBL/GenBank/DDBJ whole genome shotgun (WGS) entry which is preliminary data.</text>
</comment>
<sequence>MIFAEDLLHYIWKFRLYNNSDLCTADGFSLKVLSPGIHHHHAGPDFQNAKIQIGETLWVGNVEIHIRSSDWIRHEHHQDNSYNNVILHVVYKNDFEVINNYGLAIPVLVLEERIADGLLQRYQNLMFAGHASFPCEKIINRVDVLTKQTWLDRMLIQRLEEKSAQVLKTVALLRGNWEEAFYQLLAANFGFKVNALPFELLAKSLPLPILAKHTFNLMQTEALLFGQAGFLEEDLDDLYFLTLQKEYRFLKQKYNLQPIEKHLWKFLRLRPLNFPTIRIAQFAALMHRSNRFLAEIIKAGEVEKINASFTGINPSAYWLDHYLFGKTAKPIVKKLGQTSVENILINTVTIFLFAYGKENKADIYISKAIKILENLPCENNFIISSFISAGIKVGSAGSSQAVIELKNNYCDQKRCLECGIGNKLLKFS</sequence>
<dbReference type="Proteomes" id="UP000462014">
    <property type="component" value="Unassembled WGS sequence"/>
</dbReference>